<proteinExistence type="predicted"/>
<gene>
    <name evidence="1" type="ORF">IE53DRAFT_225137</name>
</gene>
<evidence type="ECO:0000313" key="1">
    <source>
        <dbReference type="EMBL" id="PWN47899.1"/>
    </source>
</evidence>
<organism evidence="1 2">
    <name type="scientific">Violaceomyces palustris</name>
    <dbReference type="NCBI Taxonomy" id="1673888"/>
    <lineage>
        <taxon>Eukaryota</taxon>
        <taxon>Fungi</taxon>
        <taxon>Dikarya</taxon>
        <taxon>Basidiomycota</taxon>
        <taxon>Ustilaginomycotina</taxon>
        <taxon>Ustilaginomycetes</taxon>
        <taxon>Violaceomycetales</taxon>
        <taxon>Violaceomycetaceae</taxon>
        <taxon>Violaceomyces</taxon>
    </lineage>
</organism>
<protein>
    <submittedName>
        <fullName evidence="1">Uncharacterized protein</fullName>
    </submittedName>
</protein>
<reference evidence="1 2" key="1">
    <citation type="journal article" date="2018" name="Mol. Biol. Evol.">
        <title>Broad Genomic Sampling Reveals a Smut Pathogenic Ancestry of the Fungal Clade Ustilaginomycotina.</title>
        <authorList>
            <person name="Kijpornyongpan T."/>
            <person name="Mondo S.J."/>
            <person name="Barry K."/>
            <person name="Sandor L."/>
            <person name="Lee J."/>
            <person name="Lipzen A."/>
            <person name="Pangilinan J."/>
            <person name="LaButti K."/>
            <person name="Hainaut M."/>
            <person name="Henrissat B."/>
            <person name="Grigoriev I.V."/>
            <person name="Spatafora J.W."/>
            <person name="Aime M.C."/>
        </authorList>
    </citation>
    <scope>NUCLEOTIDE SEQUENCE [LARGE SCALE GENOMIC DNA]</scope>
    <source>
        <strain evidence="1 2">SA 807</strain>
    </source>
</reference>
<accession>A0ACD0NQ21</accession>
<name>A0ACD0NQ21_9BASI</name>
<dbReference type="Proteomes" id="UP000245626">
    <property type="component" value="Unassembled WGS sequence"/>
</dbReference>
<evidence type="ECO:0000313" key="2">
    <source>
        <dbReference type="Proteomes" id="UP000245626"/>
    </source>
</evidence>
<keyword evidence="2" id="KW-1185">Reference proteome</keyword>
<dbReference type="EMBL" id="KZ820313">
    <property type="protein sequence ID" value="PWN47899.1"/>
    <property type="molecule type" value="Genomic_DNA"/>
</dbReference>
<sequence>MCMHSTDAACMVLYVLRQSLSRSPRPHPWFSSDCVPMDSQSPSSHMRAVTLSDRFTLLLILTLALLLAVGSSQCTNLNVFEKHRKRISCIYSTVHVRMVSTCCTVRTVQMVCTGISLYLLGPHLVQSGFFQIPLPHLIHLTNPSDAEPPSLLPFPHHPYRSRKFSSLCQCTRNTFLLDRFPSFLSPCACETSPRLGPLP</sequence>